<dbReference type="EMBL" id="CP087880">
    <property type="protein sequence ID" value="UGS41716.1"/>
    <property type="molecule type" value="Genomic_DNA"/>
</dbReference>
<gene>
    <name evidence="2" type="ORF">G163CM_24330</name>
</gene>
<proteinExistence type="predicted"/>
<name>A0ABY3S4P3_9ENTR</name>
<sequence length="364" mass="40623">MKGSLSGVALMLLSVGASATQLQISNIDYLYPDSTITQYRLPWFSSPDNPIAAKRINDYLFSTFIFHLPGKDPQATLNQLAKTEHGMEGIETLDYHVQYLGKNILAIDILGEWCGAYCEAYTEPVVFDLSTGYRVTLEQIITNNGMDTLATKVRKDISDKISTFVAQQKALPAEKQRDEDGVIMDYEAFYAECLARTKNPDFTDYTDRYSLNEKNITFLNGRCSNHANQALDDLGDFQTPLPVSSLNEMLTPYGKTLLTNEPRQRTAPLPGLSDRVLYGTLGKNTRIVLNVSCQRSYIQGAYFYEKYGAAIGLSGKCSPENTQHYELTTSSNEAPAEKIVLDLKEGRYQGNWQSGGKTLPVQFD</sequence>
<dbReference type="RefSeq" id="WP_231825129.1">
    <property type="nucleotide sequence ID" value="NZ_CP087880.1"/>
</dbReference>
<accession>A0ABY3S4P3</accession>
<feature type="signal peptide" evidence="1">
    <location>
        <begin position="1"/>
        <end position="19"/>
    </location>
</feature>
<protein>
    <submittedName>
        <fullName evidence="2">Uncharacterized protein</fullName>
    </submittedName>
</protein>
<evidence type="ECO:0000313" key="3">
    <source>
        <dbReference type="Proteomes" id="UP001199659"/>
    </source>
</evidence>
<keyword evidence="3" id="KW-1185">Reference proteome</keyword>
<evidence type="ECO:0000256" key="1">
    <source>
        <dbReference type="SAM" id="SignalP"/>
    </source>
</evidence>
<organism evidence="2 3">
    <name type="scientific">Pseudocitrobacter corydidari</name>
    <dbReference type="NCBI Taxonomy" id="2891570"/>
    <lineage>
        <taxon>Bacteria</taxon>
        <taxon>Pseudomonadati</taxon>
        <taxon>Pseudomonadota</taxon>
        <taxon>Gammaproteobacteria</taxon>
        <taxon>Enterobacterales</taxon>
        <taxon>Enterobacteriaceae</taxon>
        <taxon>Pseudocitrobacter</taxon>
    </lineage>
</organism>
<keyword evidence="1" id="KW-0732">Signal</keyword>
<evidence type="ECO:0000313" key="2">
    <source>
        <dbReference type="EMBL" id="UGS41716.1"/>
    </source>
</evidence>
<reference evidence="2 3" key="1">
    <citation type="journal article" date="2022" name="Int. J. Syst. Evol. Microbiol.">
        <title>Pseudocitrobacter corydidari sp. nov., isolated from the Asian emerald cockroach Corydidarum magnifica.</title>
        <authorList>
            <person name="Guzman J."/>
            <person name="Poehlein A."/>
            <person name="Glaeser S.P."/>
            <person name="Schwengers O."/>
            <person name="Blom J."/>
            <person name="Hollensteiner J."/>
            <person name="Kampfer P."/>
            <person name="Vilcinskas A."/>
        </authorList>
    </citation>
    <scope>NUCLEOTIDE SEQUENCE [LARGE SCALE GENOMIC DNA]</scope>
    <source>
        <strain evidence="2">G163CM</strain>
    </source>
</reference>
<dbReference type="Proteomes" id="UP001199659">
    <property type="component" value="Chromosome"/>
</dbReference>
<feature type="chain" id="PRO_5046446473" evidence="1">
    <location>
        <begin position="20"/>
        <end position="364"/>
    </location>
</feature>